<evidence type="ECO:0000313" key="1">
    <source>
        <dbReference type="EMBL" id="KZV25032.1"/>
    </source>
</evidence>
<gene>
    <name evidence="1" type="ORF">F511_27956</name>
</gene>
<dbReference type="AlphaFoldDB" id="A0A2Z7B0K7"/>
<reference evidence="1 2" key="1">
    <citation type="journal article" date="2015" name="Proc. Natl. Acad. Sci. U.S.A.">
        <title>The resurrection genome of Boea hygrometrica: A blueprint for survival of dehydration.</title>
        <authorList>
            <person name="Xiao L."/>
            <person name="Yang G."/>
            <person name="Zhang L."/>
            <person name="Yang X."/>
            <person name="Zhao S."/>
            <person name="Ji Z."/>
            <person name="Zhou Q."/>
            <person name="Hu M."/>
            <person name="Wang Y."/>
            <person name="Chen M."/>
            <person name="Xu Y."/>
            <person name="Jin H."/>
            <person name="Xiao X."/>
            <person name="Hu G."/>
            <person name="Bao F."/>
            <person name="Hu Y."/>
            <person name="Wan P."/>
            <person name="Li L."/>
            <person name="Deng X."/>
            <person name="Kuang T."/>
            <person name="Xiang C."/>
            <person name="Zhu J.K."/>
            <person name="Oliver M.J."/>
            <person name="He Y."/>
        </authorList>
    </citation>
    <scope>NUCLEOTIDE SEQUENCE [LARGE SCALE GENOMIC DNA]</scope>
    <source>
        <strain evidence="2">cv. XS01</strain>
    </source>
</reference>
<protein>
    <submittedName>
        <fullName evidence="1">Zeaxanthin epoxidase, chloroplastic-like</fullName>
    </submittedName>
</protein>
<keyword evidence="2" id="KW-1185">Reference proteome</keyword>
<proteinExistence type="predicted"/>
<accession>A0A2Z7B0K7</accession>
<evidence type="ECO:0000313" key="2">
    <source>
        <dbReference type="Proteomes" id="UP000250235"/>
    </source>
</evidence>
<dbReference type="EMBL" id="KV012260">
    <property type="protein sequence ID" value="KZV25032.1"/>
    <property type="molecule type" value="Genomic_DNA"/>
</dbReference>
<dbReference type="Proteomes" id="UP000250235">
    <property type="component" value="Unassembled WGS sequence"/>
</dbReference>
<organism evidence="1 2">
    <name type="scientific">Dorcoceras hygrometricum</name>
    <dbReference type="NCBI Taxonomy" id="472368"/>
    <lineage>
        <taxon>Eukaryota</taxon>
        <taxon>Viridiplantae</taxon>
        <taxon>Streptophyta</taxon>
        <taxon>Embryophyta</taxon>
        <taxon>Tracheophyta</taxon>
        <taxon>Spermatophyta</taxon>
        <taxon>Magnoliopsida</taxon>
        <taxon>eudicotyledons</taxon>
        <taxon>Gunneridae</taxon>
        <taxon>Pentapetalae</taxon>
        <taxon>asterids</taxon>
        <taxon>lamiids</taxon>
        <taxon>Lamiales</taxon>
        <taxon>Gesneriaceae</taxon>
        <taxon>Didymocarpoideae</taxon>
        <taxon>Trichosporeae</taxon>
        <taxon>Loxocarpinae</taxon>
        <taxon>Dorcoceras</taxon>
    </lineage>
</organism>
<name>A0A2Z7B0K7_9LAMI</name>
<sequence length="112" mass="12136">MVYVDATRIHGPAHIIEGSMYAEKLSTPLTIVVSRLELPLTLAHIIGDVKGTVLHDSTLMGHLDTWGSCEKLSTPLTIVVSWLELPLTLAHIIGDVTLTVLHDSTLMGNLDT</sequence>